<evidence type="ECO:0000313" key="2">
    <source>
        <dbReference type="EMBL" id="KAG6947858.1"/>
    </source>
</evidence>
<comment type="caution">
    <text evidence="2">The sequence shown here is derived from an EMBL/GenBank/DDBJ whole genome shotgun (WGS) entry which is preliminary data.</text>
</comment>
<name>A0A8T1TWU2_9STRA</name>
<gene>
    <name evidence="2" type="ORF">JG687_00015837</name>
</gene>
<feature type="compositionally biased region" description="Polar residues" evidence="1">
    <location>
        <begin position="70"/>
        <end position="81"/>
    </location>
</feature>
<dbReference type="OrthoDB" id="144271at2759"/>
<protein>
    <submittedName>
        <fullName evidence="2">Uncharacterized protein</fullName>
    </submittedName>
</protein>
<evidence type="ECO:0000313" key="3">
    <source>
        <dbReference type="Proteomes" id="UP000688947"/>
    </source>
</evidence>
<organism evidence="2 3">
    <name type="scientific">Phytophthora cactorum</name>
    <dbReference type="NCBI Taxonomy" id="29920"/>
    <lineage>
        <taxon>Eukaryota</taxon>
        <taxon>Sar</taxon>
        <taxon>Stramenopiles</taxon>
        <taxon>Oomycota</taxon>
        <taxon>Peronosporomycetes</taxon>
        <taxon>Peronosporales</taxon>
        <taxon>Peronosporaceae</taxon>
        <taxon>Phytophthora</taxon>
    </lineage>
</organism>
<dbReference type="AlphaFoldDB" id="A0A8T1TWU2"/>
<feature type="region of interest" description="Disordered" evidence="1">
    <location>
        <begin position="70"/>
        <end position="89"/>
    </location>
</feature>
<sequence length="189" mass="21204">MLAAIESQAEQLKQLMLSVNSMASTVISLLKSEMTTQLHSLSPRVLDASISRALNECGLVSLLQSAALHSRSQPSHTSETSPAIRADVQQTSQEASSIPITQIGLVNSRLTRVCSDFEIPSMTLERAWEHWYCGDPSGEYGPYYFLECQDLSNSKKRKRLLHYRCLMMEVQTKVTEKAIWIDRPTIEEA</sequence>
<dbReference type="Proteomes" id="UP000688947">
    <property type="component" value="Unassembled WGS sequence"/>
</dbReference>
<evidence type="ECO:0000256" key="1">
    <source>
        <dbReference type="SAM" id="MobiDB-lite"/>
    </source>
</evidence>
<accession>A0A8T1TWU2</accession>
<dbReference type="EMBL" id="JAENGZ010001472">
    <property type="protein sequence ID" value="KAG6947858.1"/>
    <property type="molecule type" value="Genomic_DNA"/>
</dbReference>
<reference evidence="2" key="1">
    <citation type="submission" date="2021-01" db="EMBL/GenBank/DDBJ databases">
        <title>Phytophthora aleatoria, a newly-described species from Pinus radiata is distinct from Phytophthora cactorum isolates based on comparative genomics.</title>
        <authorList>
            <person name="Mcdougal R."/>
            <person name="Panda P."/>
            <person name="Williams N."/>
            <person name="Studholme D.J."/>
        </authorList>
    </citation>
    <scope>NUCLEOTIDE SEQUENCE</scope>
    <source>
        <strain evidence="2">NZFS 3830</strain>
    </source>
</reference>
<proteinExistence type="predicted"/>